<dbReference type="RefSeq" id="XP_040621612.1">
    <property type="nucleotide sequence ID" value="XM_040762677.1"/>
</dbReference>
<proteinExistence type="predicted"/>
<dbReference type="HOGENOM" id="CLU_1214883_0_0_1"/>
<evidence type="ECO:0000313" key="3">
    <source>
        <dbReference type="Proteomes" id="UP000031575"/>
    </source>
</evidence>
<feature type="compositionally biased region" description="Polar residues" evidence="1">
    <location>
        <begin position="56"/>
        <end position="66"/>
    </location>
</feature>
<dbReference type="PANTHER" id="PTHR40619:SF3">
    <property type="entry name" value="FUNGAL STAND N-TERMINAL GOODBYE DOMAIN-CONTAINING PROTEIN"/>
    <property type="match status" value="1"/>
</dbReference>
<sequence length="257" mass="28261">MASPGQSDIPEIQIQSASVNSVGNDLEMSYTGFANRASYDVQLQQQVQADRVAGTDEQTLATSNGGHSLPVRRRAEPMIALRFWDDLFTPSMHRFLASHPREPNEVKEKGSIRGQGDWVGVLDKLETARNEYSLIDSGFKSTFRKVYRKSADHAGGMPLSIVKTAKDVVNNDYASPVLGVVKLVVEAATKAAKLRQDMMGALDNLDRTFTEVEIYRQAFPGDENIREASIDLVASVLYAVELVIGFFVSKTCELLSG</sequence>
<comment type="caution">
    <text evidence="2">The sequence shown here is derived from an EMBL/GenBank/DDBJ whole genome shotgun (WGS) entry which is preliminary data.</text>
</comment>
<name>A0A0C2J9H6_9PEZI</name>
<evidence type="ECO:0000313" key="2">
    <source>
        <dbReference type="EMBL" id="KIH93602.1"/>
    </source>
</evidence>
<organism evidence="2 3">
    <name type="scientific">Sporothrix brasiliensis 5110</name>
    <dbReference type="NCBI Taxonomy" id="1398154"/>
    <lineage>
        <taxon>Eukaryota</taxon>
        <taxon>Fungi</taxon>
        <taxon>Dikarya</taxon>
        <taxon>Ascomycota</taxon>
        <taxon>Pezizomycotina</taxon>
        <taxon>Sordariomycetes</taxon>
        <taxon>Sordariomycetidae</taxon>
        <taxon>Ophiostomatales</taxon>
        <taxon>Ophiostomataceae</taxon>
        <taxon>Sporothrix</taxon>
    </lineage>
</organism>
<evidence type="ECO:0000256" key="1">
    <source>
        <dbReference type="SAM" id="MobiDB-lite"/>
    </source>
</evidence>
<feature type="region of interest" description="Disordered" evidence="1">
    <location>
        <begin position="49"/>
        <end position="69"/>
    </location>
</feature>
<dbReference type="Proteomes" id="UP000031575">
    <property type="component" value="Unassembled WGS sequence"/>
</dbReference>
<keyword evidence="3" id="KW-1185">Reference proteome</keyword>
<dbReference type="VEuPathDB" id="FungiDB:SPBR_04394"/>
<dbReference type="OrthoDB" id="5419927at2759"/>
<protein>
    <submittedName>
        <fullName evidence="2">Uncharacterized protein</fullName>
    </submittedName>
</protein>
<reference evidence="2 3" key="1">
    <citation type="journal article" date="2014" name="BMC Genomics">
        <title>Comparative genomics of the major fungal agents of human and animal Sporotrichosis: Sporothrix schenckii and Sporothrix brasiliensis.</title>
        <authorList>
            <person name="Teixeira M.M."/>
            <person name="de Almeida L.G."/>
            <person name="Kubitschek-Barreira P."/>
            <person name="Alves F.L."/>
            <person name="Kioshima E.S."/>
            <person name="Abadio A.K."/>
            <person name="Fernandes L."/>
            <person name="Derengowski L.S."/>
            <person name="Ferreira K.S."/>
            <person name="Souza R.C."/>
            <person name="Ruiz J.C."/>
            <person name="de Andrade N.C."/>
            <person name="Paes H.C."/>
            <person name="Nicola A.M."/>
            <person name="Albuquerque P."/>
            <person name="Gerber A.L."/>
            <person name="Martins V.P."/>
            <person name="Peconick L.D."/>
            <person name="Neto A.V."/>
            <person name="Chaucanez C.B."/>
            <person name="Silva P.A."/>
            <person name="Cunha O.L."/>
            <person name="de Oliveira F.F."/>
            <person name="dos Santos T.C."/>
            <person name="Barros A.L."/>
            <person name="Soares M.A."/>
            <person name="de Oliveira L.M."/>
            <person name="Marini M.M."/>
            <person name="Villalobos-Duno H."/>
            <person name="Cunha M.M."/>
            <person name="de Hoog S."/>
            <person name="da Silveira J.F."/>
            <person name="Henrissat B."/>
            <person name="Nino-Vega G.A."/>
            <person name="Cisalpino P.S."/>
            <person name="Mora-Montes H.M."/>
            <person name="Almeida S.R."/>
            <person name="Stajich J.E."/>
            <person name="Lopes-Bezerra L.M."/>
            <person name="Vasconcelos A.T."/>
            <person name="Felipe M.S."/>
        </authorList>
    </citation>
    <scope>NUCLEOTIDE SEQUENCE [LARGE SCALE GENOMIC DNA]</scope>
    <source>
        <strain evidence="2 3">5110</strain>
    </source>
</reference>
<dbReference type="PANTHER" id="PTHR40619">
    <property type="entry name" value="FUNGAL STAND N-TERMINAL GOODBYE DOMAIN-CONTAINING PROTEIN"/>
    <property type="match status" value="1"/>
</dbReference>
<dbReference type="GeneID" id="63677598"/>
<accession>A0A0C2J9H6</accession>
<gene>
    <name evidence="2" type="ORF">SPBR_04394</name>
</gene>
<dbReference type="AlphaFoldDB" id="A0A0C2J9H6"/>
<dbReference type="EMBL" id="AWTV01000005">
    <property type="protein sequence ID" value="KIH93602.1"/>
    <property type="molecule type" value="Genomic_DNA"/>
</dbReference>